<dbReference type="InterPro" id="IPR008254">
    <property type="entry name" value="Flavodoxin/NO_synth"/>
</dbReference>
<organism evidence="9 10">
    <name type="scientific">Shewanella xiamenensis</name>
    <dbReference type="NCBI Taxonomy" id="332186"/>
    <lineage>
        <taxon>Bacteria</taxon>
        <taxon>Pseudomonadati</taxon>
        <taxon>Pseudomonadota</taxon>
        <taxon>Gammaproteobacteria</taxon>
        <taxon>Alteromonadales</taxon>
        <taxon>Shewanellaceae</taxon>
        <taxon>Shewanella</taxon>
    </lineage>
</organism>
<name>A0A073KU69_9GAMM</name>
<keyword evidence="6 7" id="KW-0627">Porphyrin biosynthesis</keyword>
<dbReference type="GO" id="GO:0006782">
    <property type="term" value="P:protoporphyrinogen IX biosynthetic process"/>
    <property type="evidence" value="ECO:0007669"/>
    <property type="project" value="UniProtKB-UniRule"/>
</dbReference>
<dbReference type="GO" id="GO:0004729">
    <property type="term" value="F:oxygen-dependent protoporphyrinogen oxidase activity"/>
    <property type="evidence" value="ECO:0007669"/>
    <property type="project" value="InterPro"/>
</dbReference>
<protein>
    <recommendedName>
        <fullName evidence="7">Protoporphyrinogen IX dehydrogenase [quinone]</fullName>
        <ecNumber evidence="7">1.3.5.3</ecNumber>
    </recommendedName>
    <alternativeName>
        <fullName evidence="7">Protoporphyrinogen IX dehydrogenase [menaquinone]</fullName>
    </alternativeName>
    <alternativeName>
        <fullName evidence="7">Protoporphyrinogen IX dehydrogenase [ubiquinone]</fullName>
    </alternativeName>
    <alternativeName>
        <fullName evidence="7">Protoporphyrinogen oxidase</fullName>
        <shortName evidence="7">PPO</shortName>
    </alternativeName>
</protein>
<evidence type="ECO:0000256" key="3">
    <source>
        <dbReference type="ARBA" id="ARBA00022741"/>
    </source>
</evidence>
<dbReference type="EMBL" id="JASGOQ010000001">
    <property type="protein sequence ID" value="MDV5392302.1"/>
    <property type="molecule type" value="Genomic_DNA"/>
</dbReference>
<dbReference type="GO" id="GO:0005886">
    <property type="term" value="C:plasma membrane"/>
    <property type="evidence" value="ECO:0007669"/>
    <property type="project" value="UniProtKB-SubCell"/>
</dbReference>
<feature type="domain" description="Flavodoxin-like" evidence="8">
    <location>
        <begin position="4"/>
        <end position="169"/>
    </location>
</feature>
<evidence type="ECO:0000313" key="10">
    <source>
        <dbReference type="Proteomes" id="UP001187859"/>
    </source>
</evidence>
<dbReference type="GO" id="GO:0070819">
    <property type="term" value="F:menaquinone-dependent protoporphyrinogen oxidase activity"/>
    <property type="evidence" value="ECO:0007669"/>
    <property type="project" value="UniProtKB-UniRule"/>
</dbReference>
<keyword evidence="5" id="KW-0472">Membrane</keyword>
<dbReference type="GO" id="GO:0010181">
    <property type="term" value="F:FMN binding"/>
    <property type="evidence" value="ECO:0007669"/>
    <property type="project" value="UniProtKB-UniRule"/>
</dbReference>
<comment type="catalytic activity">
    <reaction evidence="7">
        <text>protoporphyrinogen IX + 3 a quinone = protoporphyrin IX + 3 a quinol</text>
        <dbReference type="Rhea" id="RHEA:65032"/>
        <dbReference type="ChEBI" id="CHEBI:24646"/>
        <dbReference type="ChEBI" id="CHEBI:57306"/>
        <dbReference type="ChEBI" id="CHEBI:57307"/>
        <dbReference type="ChEBI" id="CHEBI:132124"/>
        <dbReference type="EC" id="1.3.5.3"/>
    </reaction>
</comment>
<dbReference type="AlphaFoldDB" id="A0A073KU69"/>
<dbReference type="Pfam" id="PF12724">
    <property type="entry name" value="Flavodoxin_5"/>
    <property type="match status" value="1"/>
</dbReference>
<dbReference type="RefSeq" id="WP_037413503.1">
    <property type="nucleotide sequence ID" value="NZ_BLRF01000077.1"/>
</dbReference>
<reference evidence="9" key="1">
    <citation type="submission" date="2023-05" db="EMBL/GenBank/DDBJ databases">
        <title>Colonisation of extended spectrum b-lactamase- and carbapenemase-producing bacteria on hospital surfaces from low- and middle-income countries.</title>
        <authorList>
            <person name="Nieto-Rosado M."/>
            <person name="Sands K."/>
            <person name="Iregbu K."/>
            <person name="Zahra R."/>
            <person name="Mazarati J.B."/>
            <person name="Mehtar S."/>
            <person name="Barnards-Group B."/>
            <person name="Walsh T.R."/>
        </authorList>
    </citation>
    <scope>NUCLEOTIDE SEQUENCE</scope>
    <source>
        <strain evidence="9">PP-E493</strain>
    </source>
</reference>
<dbReference type="InterPro" id="IPR044264">
    <property type="entry name" value="HemG"/>
</dbReference>
<dbReference type="EC" id="1.3.5.3" evidence="7"/>
<keyword evidence="1 7" id="KW-0285">Flavoprotein</keyword>
<gene>
    <name evidence="7 9" type="primary">hemG</name>
    <name evidence="9" type="ORF">QM089_19085</name>
</gene>
<comment type="function">
    <text evidence="7">Catalyzes the 6-electron oxidation of protoporphyrinogen IX to form protoporphyrin IX; under anaerobic conditions uses menaquinone as an electron acceptor, under aerobic conditions uses ubiquinone as an electron acceptor.</text>
</comment>
<comment type="subcellular location">
    <subcellularLocation>
        <location evidence="7">Cell membrane</location>
        <topology evidence="7">Peripheral membrane protein</topology>
    </subcellularLocation>
</comment>
<dbReference type="Proteomes" id="UP001187859">
    <property type="component" value="Unassembled WGS sequence"/>
</dbReference>
<dbReference type="PANTHER" id="PTHR38030">
    <property type="entry name" value="PROTOPORPHYRINOGEN IX DEHYDROGENASE [MENAQUINONE]"/>
    <property type="match status" value="1"/>
</dbReference>
<dbReference type="NCBIfam" id="NF008316">
    <property type="entry name" value="PRK11104.1"/>
    <property type="match status" value="1"/>
</dbReference>
<evidence type="ECO:0000259" key="8">
    <source>
        <dbReference type="PROSITE" id="PS50902"/>
    </source>
</evidence>
<dbReference type="HAMAP" id="MF_00853">
    <property type="entry name" value="HemG"/>
    <property type="match status" value="1"/>
</dbReference>
<comment type="similarity">
    <text evidence="7">Belongs to the HemG family.</text>
</comment>
<evidence type="ECO:0000256" key="6">
    <source>
        <dbReference type="ARBA" id="ARBA00023244"/>
    </source>
</evidence>
<accession>A0A073KU69</accession>
<keyword evidence="7" id="KW-1003">Cell membrane</keyword>
<evidence type="ECO:0000313" key="9">
    <source>
        <dbReference type="EMBL" id="MDV5392302.1"/>
    </source>
</evidence>
<proteinExistence type="inferred from homology"/>
<keyword evidence="3 7" id="KW-0547">Nucleotide-binding</keyword>
<evidence type="ECO:0000256" key="5">
    <source>
        <dbReference type="ARBA" id="ARBA00023136"/>
    </source>
</evidence>
<comment type="catalytic activity">
    <reaction evidence="7">
        <text>protoporphyrinogen IX + 3 a menaquinone = protoporphyrin IX + 3 a menaquinol</text>
        <dbReference type="Rhea" id="RHEA:27409"/>
        <dbReference type="Rhea" id="RHEA-COMP:9537"/>
        <dbReference type="Rhea" id="RHEA-COMP:9539"/>
        <dbReference type="ChEBI" id="CHEBI:16374"/>
        <dbReference type="ChEBI" id="CHEBI:18151"/>
        <dbReference type="ChEBI" id="CHEBI:57306"/>
        <dbReference type="ChEBI" id="CHEBI:57307"/>
        <dbReference type="EC" id="1.3.5.3"/>
    </reaction>
</comment>
<dbReference type="Gene3D" id="3.40.50.360">
    <property type="match status" value="1"/>
</dbReference>
<evidence type="ECO:0000256" key="7">
    <source>
        <dbReference type="HAMAP-Rule" id="MF_00853"/>
    </source>
</evidence>
<comment type="caution">
    <text evidence="9">The sequence shown here is derived from an EMBL/GenBank/DDBJ whole genome shotgun (WGS) entry which is preliminary data.</text>
</comment>
<dbReference type="InterPro" id="IPR052200">
    <property type="entry name" value="Protoporphyrinogen_IX_DH"/>
</dbReference>
<dbReference type="GO" id="GO:0009055">
    <property type="term" value="F:electron transfer activity"/>
    <property type="evidence" value="ECO:0007669"/>
    <property type="project" value="InterPro"/>
</dbReference>
<keyword evidence="2 7" id="KW-0288">FMN</keyword>
<dbReference type="PANTHER" id="PTHR38030:SF2">
    <property type="entry name" value="PROTOPORPHYRINOGEN IX DEHYDROGENASE [QUINONE]"/>
    <property type="match status" value="1"/>
</dbReference>
<keyword evidence="4 7" id="KW-0560">Oxidoreductase</keyword>
<dbReference type="OrthoDB" id="9795729at2"/>
<evidence type="ECO:0000256" key="1">
    <source>
        <dbReference type="ARBA" id="ARBA00022630"/>
    </source>
</evidence>
<dbReference type="InterPro" id="IPR029039">
    <property type="entry name" value="Flavoprotein-like_sf"/>
</dbReference>
<dbReference type="SUPFAM" id="SSF52218">
    <property type="entry name" value="Flavoproteins"/>
    <property type="match status" value="1"/>
</dbReference>
<evidence type="ECO:0000256" key="2">
    <source>
        <dbReference type="ARBA" id="ARBA00022643"/>
    </source>
</evidence>
<evidence type="ECO:0000256" key="4">
    <source>
        <dbReference type="ARBA" id="ARBA00023002"/>
    </source>
</evidence>
<sequence length="184" mass="20744">MTRILVLYFTRGGHTAKIANAIAQQLTLRGAEVDLVDINSAAATRINWPDYQLVALGACVLYGTYDKSVFQFVEQHSQALSALPNSFFCVNVVARNPEKRIPENNKYLQKFITLSPWTPADLKIIAGKVDYPSWPWYDRLMIQLIMKITKGPTDPKAVIDYTDWEDVKVYADHLLTLAKVAEPA</sequence>
<dbReference type="InterPro" id="IPR001226">
    <property type="entry name" value="Flavodoxin_CS"/>
</dbReference>
<comment type="pathway">
    <text evidence="7">Porphyrin-containing compound metabolism; protoporphyrin-IX biosynthesis; protoporphyrin-IX from protoporphyrinogen-IX: step 1/1.</text>
</comment>
<comment type="catalytic activity">
    <reaction evidence="7">
        <text>protoporphyrinogen IX + 3 a ubiquinone = protoporphyrin IX + 3 a ubiquinol</text>
        <dbReference type="Rhea" id="RHEA:63936"/>
        <dbReference type="Rhea" id="RHEA-COMP:9565"/>
        <dbReference type="Rhea" id="RHEA-COMP:9566"/>
        <dbReference type="ChEBI" id="CHEBI:16389"/>
        <dbReference type="ChEBI" id="CHEBI:17976"/>
        <dbReference type="ChEBI" id="CHEBI:57306"/>
        <dbReference type="ChEBI" id="CHEBI:57307"/>
    </reaction>
</comment>
<dbReference type="InterPro" id="IPR026816">
    <property type="entry name" value="Flavodoxin_dom"/>
</dbReference>
<comment type="cofactor">
    <cofactor evidence="7">
        <name>FMN</name>
        <dbReference type="ChEBI" id="CHEBI:58210"/>
    </cofactor>
    <text evidence="7">Binds 1 FMN non-covalently per subunit.</text>
</comment>
<dbReference type="PROSITE" id="PS00201">
    <property type="entry name" value="FLAVODOXIN"/>
    <property type="match status" value="1"/>
</dbReference>
<dbReference type="PROSITE" id="PS50902">
    <property type="entry name" value="FLAVODOXIN_LIKE"/>
    <property type="match status" value="1"/>
</dbReference>